<evidence type="ECO:0000313" key="2">
    <source>
        <dbReference type="Proteomes" id="UP000001292"/>
    </source>
</evidence>
<accession>B4IQ60</accession>
<gene>
    <name evidence="1" type="primary">Dsec\GM11717</name>
    <name evidence="1" type="ORF">Dsec_GM11717</name>
</gene>
<dbReference type="HOGENOM" id="CLU_2457163_0_0_1"/>
<reference evidence="1 2" key="1">
    <citation type="journal article" date="2007" name="Nature">
        <title>Evolution of genes and genomes on the Drosophila phylogeny.</title>
        <authorList>
            <consortium name="Drosophila 12 Genomes Consortium"/>
            <person name="Clark A.G."/>
            <person name="Eisen M.B."/>
            <person name="Smith D.R."/>
            <person name="Bergman C.M."/>
            <person name="Oliver B."/>
            <person name="Markow T.A."/>
            <person name="Kaufman T.C."/>
            <person name="Kellis M."/>
            <person name="Gelbart W."/>
            <person name="Iyer V.N."/>
            <person name="Pollard D.A."/>
            <person name="Sackton T.B."/>
            <person name="Larracuente A.M."/>
            <person name="Singh N.D."/>
            <person name="Abad J.P."/>
            <person name="Abt D.N."/>
            <person name="Adryan B."/>
            <person name="Aguade M."/>
            <person name="Akashi H."/>
            <person name="Anderson W.W."/>
            <person name="Aquadro C.F."/>
            <person name="Ardell D.H."/>
            <person name="Arguello R."/>
            <person name="Artieri C.G."/>
            <person name="Barbash D.A."/>
            <person name="Barker D."/>
            <person name="Barsanti P."/>
            <person name="Batterham P."/>
            <person name="Batzoglou S."/>
            <person name="Begun D."/>
            <person name="Bhutkar A."/>
            <person name="Blanco E."/>
            <person name="Bosak S.A."/>
            <person name="Bradley R.K."/>
            <person name="Brand A.D."/>
            <person name="Brent M.R."/>
            <person name="Brooks A.N."/>
            <person name="Brown R.H."/>
            <person name="Butlin R.K."/>
            <person name="Caggese C."/>
            <person name="Calvi B.R."/>
            <person name="Bernardo de Carvalho A."/>
            <person name="Caspi A."/>
            <person name="Castrezana S."/>
            <person name="Celniker S.E."/>
            <person name="Chang J.L."/>
            <person name="Chapple C."/>
            <person name="Chatterji S."/>
            <person name="Chinwalla A."/>
            <person name="Civetta A."/>
            <person name="Clifton S.W."/>
            <person name="Comeron J.M."/>
            <person name="Costello J.C."/>
            <person name="Coyne J.A."/>
            <person name="Daub J."/>
            <person name="David R.G."/>
            <person name="Delcher A.L."/>
            <person name="Delehaunty K."/>
            <person name="Do C.B."/>
            <person name="Ebling H."/>
            <person name="Edwards K."/>
            <person name="Eickbush T."/>
            <person name="Evans J.D."/>
            <person name="Filipski A."/>
            <person name="Findeiss S."/>
            <person name="Freyhult E."/>
            <person name="Fulton L."/>
            <person name="Fulton R."/>
            <person name="Garcia A.C."/>
            <person name="Gardiner A."/>
            <person name="Garfield D.A."/>
            <person name="Garvin B.E."/>
            <person name="Gibson G."/>
            <person name="Gilbert D."/>
            <person name="Gnerre S."/>
            <person name="Godfrey J."/>
            <person name="Good R."/>
            <person name="Gotea V."/>
            <person name="Gravely B."/>
            <person name="Greenberg A.J."/>
            <person name="Griffiths-Jones S."/>
            <person name="Gross S."/>
            <person name="Guigo R."/>
            <person name="Gustafson E.A."/>
            <person name="Haerty W."/>
            <person name="Hahn M.W."/>
            <person name="Halligan D.L."/>
            <person name="Halpern A.L."/>
            <person name="Halter G.M."/>
            <person name="Han M.V."/>
            <person name="Heger A."/>
            <person name="Hillier L."/>
            <person name="Hinrichs A.S."/>
            <person name="Holmes I."/>
            <person name="Hoskins R.A."/>
            <person name="Hubisz M.J."/>
            <person name="Hultmark D."/>
            <person name="Huntley M.A."/>
            <person name="Jaffe D.B."/>
            <person name="Jagadeeshan S."/>
            <person name="Jeck W.R."/>
            <person name="Johnson J."/>
            <person name="Jones C.D."/>
            <person name="Jordan W.C."/>
            <person name="Karpen G.H."/>
            <person name="Kataoka E."/>
            <person name="Keightley P.D."/>
            <person name="Kheradpour P."/>
            <person name="Kirkness E.F."/>
            <person name="Koerich L.B."/>
            <person name="Kristiansen K."/>
            <person name="Kudrna D."/>
            <person name="Kulathinal R.J."/>
            <person name="Kumar S."/>
            <person name="Kwok R."/>
            <person name="Lander E."/>
            <person name="Langley C.H."/>
            <person name="Lapoint R."/>
            <person name="Lazzaro B.P."/>
            <person name="Lee S.J."/>
            <person name="Levesque L."/>
            <person name="Li R."/>
            <person name="Lin C.F."/>
            <person name="Lin M.F."/>
            <person name="Lindblad-Toh K."/>
            <person name="Llopart A."/>
            <person name="Long M."/>
            <person name="Low L."/>
            <person name="Lozovsky E."/>
            <person name="Lu J."/>
            <person name="Luo M."/>
            <person name="Machado C.A."/>
            <person name="Makalowski W."/>
            <person name="Marzo M."/>
            <person name="Matsuda M."/>
            <person name="Matzkin L."/>
            <person name="McAllister B."/>
            <person name="McBride C.S."/>
            <person name="McKernan B."/>
            <person name="McKernan K."/>
            <person name="Mendez-Lago M."/>
            <person name="Minx P."/>
            <person name="Mollenhauer M.U."/>
            <person name="Montooth K."/>
            <person name="Mount S.M."/>
            <person name="Mu X."/>
            <person name="Myers E."/>
            <person name="Negre B."/>
            <person name="Newfeld S."/>
            <person name="Nielsen R."/>
            <person name="Noor M.A."/>
            <person name="O'Grady P."/>
            <person name="Pachter L."/>
            <person name="Papaceit M."/>
            <person name="Parisi M.J."/>
            <person name="Parisi M."/>
            <person name="Parts L."/>
            <person name="Pedersen J.S."/>
            <person name="Pesole G."/>
            <person name="Phillippy A.M."/>
            <person name="Ponting C.P."/>
            <person name="Pop M."/>
            <person name="Porcelli D."/>
            <person name="Powell J.R."/>
            <person name="Prohaska S."/>
            <person name="Pruitt K."/>
            <person name="Puig M."/>
            <person name="Quesneville H."/>
            <person name="Ram K.R."/>
            <person name="Rand D."/>
            <person name="Rasmussen M.D."/>
            <person name="Reed L.K."/>
            <person name="Reenan R."/>
            <person name="Reily A."/>
            <person name="Remington K.A."/>
            <person name="Rieger T.T."/>
            <person name="Ritchie M.G."/>
            <person name="Robin C."/>
            <person name="Rogers Y.H."/>
            <person name="Rohde C."/>
            <person name="Rozas J."/>
            <person name="Rubenfield M.J."/>
            <person name="Ruiz A."/>
            <person name="Russo S."/>
            <person name="Salzberg S.L."/>
            <person name="Sanchez-Gracia A."/>
            <person name="Saranga D.J."/>
            <person name="Sato H."/>
            <person name="Schaeffer S.W."/>
            <person name="Schatz M.C."/>
            <person name="Schlenke T."/>
            <person name="Schwartz R."/>
            <person name="Segarra C."/>
            <person name="Singh R.S."/>
            <person name="Sirot L."/>
            <person name="Sirota M."/>
            <person name="Sisneros N.B."/>
            <person name="Smith C.D."/>
            <person name="Smith T.F."/>
            <person name="Spieth J."/>
            <person name="Stage D.E."/>
            <person name="Stark A."/>
            <person name="Stephan W."/>
            <person name="Strausberg R.L."/>
            <person name="Strempel S."/>
            <person name="Sturgill D."/>
            <person name="Sutton G."/>
            <person name="Sutton G.G."/>
            <person name="Tao W."/>
            <person name="Teichmann S."/>
            <person name="Tobari Y.N."/>
            <person name="Tomimura Y."/>
            <person name="Tsolas J.M."/>
            <person name="Valente V.L."/>
            <person name="Venter E."/>
            <person name="Venter J.C."/>
            <person name="Vicario S."/>
            <person name="Vieira F.G."/>
            <person name="Vilella A.J."/>
            <person name="Villasante A."/>
            <person name="Walenz B."/>
            <person name="Wang J."/>
            <person name="Wasserman M."/>
            <person name="Watts T."/>
            <person name="Wilson D."/>
            <person name="Wilson R.K."/>
            <person name="Wing R.A."/>
            <person name="Wolfner M.F."/>
            <person name="Wong A."/>
            <person name="Wong G.K."/>
            <person name="Wu C.I."/>
            <person name="Wu G."/>
            <person name="Yamamoto D."/>
            <person name="Yang H.P."/>
            <person name="Yang S.P."/>
            <person name="Yorke J.A."/>
            <person name="Yoshida K."/>
            <person name="Zdobnov E."/>
            <person name="Zhang P."/>
            <person name="Zhang Y."/>
            <person name="Zimin A.V."/>
            <person name="Baldwin J."/>
            <person name="Abdouelleil A."/>
            <person name="Abdulkadir J."/>
            <person name="Abebe A."/>
            <person name="Abera B."/>
            <person name="Abreu J."/>
            <person name="Acer S.C."/>
            <person name="Aftuck L."/>
            <person name="Alexander A."/>
            <person name="An P."/>
            <person name="Anderson E."/>
            <person name="Anderson S."/>
            <person name="Arachi H."/>
            <person name="Azer M."/>
            <person name="Bachantsang P."/>
            <person name="Barry A."/>
            <person name="Bayul T."/>
            <person name="Berlin A."/>
            <person name="Bessette D."/>
            <person name="Bloom T."/>
            <person name="Blye J."/>
            <person name="Boguslavskiy L."/>
            <person name="Bonnet C."/>
            <person name="Boukhgalter B."/>
            <person name="Bourzgui I."/>
            <person name="Brown A."/>
            <person name="Cahill P."/>
            <person name="Channer S."/>
            <person name="Cheshatsang Y."/>
            <person name="Chuda L."/>
            <person name="Citroen M."/>
            <person name="Collymore A."/>
            <person name="Cooke P."/>
            <person name="Costello M."/>
            <person name="D'Aco K."/>
            <person name="Daza R."/>
            <person name="De Haan G."/>
            <person name="DeGray S."/>
            <person name="DeMaso C."/>
            <person name="Dhargay N."/>
            <person name="Dooley K."/>
            <person name="Dooley E."/>
            <person name="Doricent M."/>
            <person name="Dorje P."/>
            <person name="Dorjee K."/>
            <person name="Dupes A."/>
            <person name="Elong R."/>
            <person name="Falk J."/>
            <person name="Farina A."/>
            <person name="Faro S."/>
            <person name="Ferguson D."/>
            <person name="Fisher S."/>
            <person name="Foley C.D."/>
            <person name="Franke A."/>
            <person name="Friedrich D."/>
            <person name="Gadbois L."/>
            <person name="Gearin G."/>
            <person name="Gearin C.R."/>
            <person name="Giannoukos G."/>
            <person name="Goode T."/>
            <person name="Graham J."/>
            <person name="Grandbois E."/>
            <person name="Grewal S."/>
            <person name="Gyaltsen K."/>
            <person name="Hafez N."/>
            <person name="Hagos B."/>
            <person name="Hall J."/>
            <person name="Henson C."/>
            <person name="Hollinger A."/>
            <person name="Honan T."/>
            <person name="Huard M.D."/>
            <person name="Hughes L."/>
            <person name="Hurhula B."/>
            <person name="Husby M.E."/>
            <person name="Kamat A."/>
            <person name="Kanga B."/>
            <person name="Kashin S."/>
            <person name="Khazanovich D."/>
            <person name="Kisner P."/>
            <person name="Lance K."/>
            <person name="Lara M."/>
            <person name="Lee W."/>
            <person name="Lennon N."/>
            <person name="Letendre F."/>
            <person name="LeVine R."/>
            <person name="Lipovsky A."/>
            <person name="Liu X."/>
            <person name="Liu J."/>
            <person name="Liu S."/>
            <person name="Lokyitsang T."/>
            <person name="Lokyitsang Y."/>
            <person name="Lubonja R."/>
            <person name="Lui A."/>
            <person name="MacDonald P."/>
            <person name="Magnisalis V."/>
            <person name="Maru K."/>
            <person name="Matthews C."/>
            <person name="McCusker W."/>
            <person name="McDonough S."/>
            <person name="Mehta T."/>
            <person name="Meldrim J."/>
            <person name="Meneus L."/>
            <person name="Mihai O."/>
            <person name="Mihalev A."/>
            <person name="Mihova T."/>
            <person name="Mittelman R."/>
            <person name="Mlenga V."/>
            <person name="Montmayeur A."/>
            <person name="Mulrain L."/>
            <person name="Navidi A."/>
            <person name="Naylor J."/>
            <person name="Negash T."/>
            <person name="Nguyen T."/>
            <person name="Nguyen N."/>
            <person name="Nicol R."/>
            <person name="Norbu C."/>
            <person name="Norbu N."/>
            <person name="Novod N."/>
            <person name="O'Neill B."/>
            <person name="Osman S."/>
            <person name="Markiewicz E."/>
            <person name="Oyono O.L."/>
            <person name="Patti C."/>
            <person name="Phunkhang P."/>
            <person name="Pierre F."/>
            <person name="Priest M."/>
            <person name="Raghuraman S."/>
            <person name="Rege F."/>
            <person name="Reyes R."/>
            <person name="Rise C."/>
            <person name="Rogov P."/>
            <person name="Ross K."/>
            <person name="Ryan E."/>
            <person name="Settipalli S."/>
            <person name="Shea T."/>
            <person name="Sherpa N."/>
            <person name="Shi L."/>
            <person name="Shih D."/>
            <person name="Sparrow T."/>
            <person name="Spaulding J."/>
            <person name="Stalker J."/>
            <person name="Stange-Thomann N."/>
            <person name="Stavropoulos S."/>
            <person name="Stone C."/>
            <person name="Strader C."/>
            <person name="Tesfaye S."/>
            <person name="Thomson T."/>
            <person name="Thoulutsang Y."/>
            <person name="Thoulutsang D."/>
            <person name="Topham K."/>
            <person name="Topping I."/>
            <person name="Tsamla T."/>
            <person name="Vassiliev H."/>
            <person name="Vo A."/>
            <person name="Wangchuk T."/>
            <person name="Wangdi T."/>
            <person name="Weiand M."/>
            <person name="Wilkinson J."/>
            <person name="Wilson A."/>
            <person name="Yadav S."/>
            <person name="Young G."/>
            <person name="Yu Q."/>
            <person name="Zembek L."/>
            <person name="Zhong D."/>
            <person name="Zimmer A."/>
            <person name="Zwirko Z."/>
            <person name="Jaffe D.B."/>
            <person name="Alvarez P."/>
            <person name="Brockman W."/>
            <person name="Butler J."/>
            <person name="Chin C."/>
            <person name="Gnerre S."/>
            <person name="Grabherr M."/>
            <person name="Kleber M."/>
            <person name="Mauceli E."/>
            <person name="MacCallum I."/>
        </authorList>
    </citation>
    <scope>NUCLEOTIDE SEQUENCE [LARGE SCALE GENOMIC DNA]</scope>
    <source>
        <strain evidence="2">Rob3c / Tucson 14021-0248.25</strain>
    </source>
</reference>
<dbReference type="Proteomes" id="UP000001292">
    <property type="component" value="Unassembled WGS sequence"/>
</dbReference>
<dbReference type="EMBL" id="CH685623">
    <property type="protein sequence ID" value="EDW43646.1"/>
    <property type="molecule type" value="Genomic_DNA"/>
</dbReference>
<protein>
    <submittedName>
        <fullName evidence="1">GM11717</fullName>
    </submittedName>
</protein>
<keyword evidence="2" id="KW-1185">Reference proteome</keyword>
<name>B4IQ60_DROSE</name>
<sequence>MDHIEGFEEVLDRAIYENNCTVHSVINKRTLEVFFGGIATVAPENYEQARLDNIDRPKKKKIMITFRILTVITLTNILIETDAQTVTIR</sequence>
<proteinExistence type="predicted"/>
<dbReference type="AlphaFoldDB" id="B4IQ60"/>
<organism evidence="2">
    <name type="scientific">Drosophila sechellia</name>
    <name type="common">Fruit fly</name>
    <dbReference type="NCBI Taxonomy" id="7238"/>
    <lineage>
        <taxon>Eukaryota</taxon>
        <taxon>Metazoa</taxon>
        <taxon>Ecdysozoa</taxon>
        <taxon>Arthropoda</taxon>
        <taxon>Hexapoda</taxon>
        <taxon>Insecta</taxon>
        <taxon>Pterygota</taxon>
        <taxon>Neoptera</taxon>
        <taxon>Endopterygota</taxon>
        <taxon>Diptera</taxon>
        <taxon>Brachycera</taxon>
        <taxon>Muscomorpha</taxon>
        <taxon>Ephydroidea</taxon>
        <taxon>Drosophilidae</taxon>
        <taxon>Drosophila</taxon>
        <taxon>Sophophora</taxon>
    </lineage>
</organism>
<evidence type="ECO:0000313" key="1">
    <source>
        <dbReference type="EMBL" id="EDW43646.1"/>
    </source>
</evidence>